<gene>
    <name evidence="2" type="ORF">C5Y93_01455</name>
</gene>
<organism evidence="2 3">
    <name type="scientific">Blastopirellula marina</name>
    <dbReference type="NCBI Taxonomy" id="124"/>
    <lineage>
        <taxon>Bacteria</taxon>
        <taxon>Pseudomonadati</taxon>
        <taxon>Planctomycetota</taxon>
        <taxon>Planctomycetia</taxon>
        <taxon>Pirellulales</taxon>
        <taxon>Pirellulaceae</taxon>
        <taxon>Blastopirellula</taxon>
    </lineage>
</organism>
<evidence type="ECO:0000256" key="1">
    <source>
        <dbReference type="SAM" id="Phobius"/>
    </source>
</evidence>
<dbReference type="RefSeq" id="WP_105333605.1">
    <property type="nucleotide sequence ID" value="NZ_PUHZ01000002.1"/>
</dbReference>
<evidence type="ECO:0008006" key="4">
    <source>
        <dbReference type="Google" id="ProtNLM"/>
    </source>
</evidence>
<accession>A0A2S8GUG7</accession>
<dbReference type="OrthoDB" id="9890074at2"/>
<protein>
    <recommendedName>
        <fullName evidence="4">PH domain-containing protein</fullName>
    </recommendedName>
</protein>
<evidence type="ECO:0000313" key="2">
    <source>
        <dbReference type="EMBL" id="PQO48078.1"/>
    </source>
</evidence>
<dbReference type="Proteomes" id="UP000237819">
    <property type="component" value="Unassembled WGS sequence"/>
</dbReference>
<evidence type="ECO:0000313" key="3">
    <source>
        <dbReference type="Proteomes" id="UP000237819"/>
    </source>
</evidence>
<keyword evidence="1" id="KW-0812">Transmembrane</keyword>
<dbReference type="EMBL" id="PUHZ01000002">
    <property type="protein sequence ID" value="PQO48078.1"/>
    <property type="molecule type" value="Genomic_DNA"/>
</dbReference>
<feature type="transmembrane region" description="Helical" evidence="1">
    <location>
        <begin position="286"/>
        <end position="305"/>
    </location>
</feature>
<feature type="transmembrane region" description="Helical" evidence="1">
    <location>
        <begin position="49"/>
        <end position="70"/>
    </location>
</feature>
<feature type="transmembrane region" description="Helical" evidence="1">
    <location>
        <begin position="243"/>
        <end position="266"/>
    </location>
</feature>
<feature type="transmembrane region" description="Helical" evidence="1">
    <location>
        <begin position="20"/>
        <end position="43"/>
    </location>
</feature>
<feature type="transmembrane region" description="Helical" evidence="1">
    <location>
        <begin position="189"/>
        <end position="206"/>
    </location>
</feature>
<keyword evidence="1" id="KW-1133">Transmembrane helix</keyword>
<sequence>METPPKLEFDDPRSGQERLLVQAGMFIVPFTTLFLVIAMAALGTLWQNAFSIGFFVCFTSSFLLLFNYVARQWMIVGVDTAELTIQREGEQVGVSWPEVARLDWNYLGNITIWTADGRRVIPPQIKDRRQRLSLYRELRRHVPTENQRNWPLFCQQRIAGRLASSHQDARREPNQDEFLLTRSLFDRNWLWIIPLMIVDCIVVVEVTGHWDLAIGVVLATVALLLFSRYRIPPAGEIRPRRSLVNWWLPATMALLNLIGGLFLASIVAMRSSNPAIVAGGETAIKATAGGLVVIGLVVAAAIALFGSRRFTPEQAVELWDQLDEELLQAQETASTNES</sequence>
<name>A0A2S8GUG7_9BACT</name>
<proteinExistence type="predicted"/>
<dbReference type="AlphaFoldDB" id="A0A2S8GUG7"/>
<comment type="caution">
    <text evidence="2">The sequence shown here is derived from an EMBL/GenBank/DDBJ whole genome shotgun (WGS) entry which is preliminary data.</text>
</comment>
<feature type="transmembrane region" description="Helical" evidence="1">
    <location>
        <begin position="212"/>
        <end position="231"/>
    </location>
</feature>
<keyword evidence="1" id="KW-0472">Membrane</keyword>
<reference evidence="2 3" key="1">
    <citation type="submission" date="2018-02" db="EMBL/GenBank/DDBJ databases">
        <title>Comparative genomes isolates from brazilian mangrove.</title>
        <authorList>
            <person name="Araujo J.E."/>
            <person name="Taketani R.G."/>
            <person name="Silva M.C.P."/>
            <person name="Loureco M.V."/>
            <person name="Andreote F.D."/>
        </authorList>
    </citation>
    <scope>NUCLEOTIDE SEQUENCE [LARGE SCALE GENOMIC DNA]</scope>
    <source>
        <strain evidence="2 3">Nap-Phe MGV</strain>
    </source>
</reference>